<feature type="region of interest" description="Disordered" evidence="1">
    <location>
        <begin position="28"/>
        <end position="50"/>
    </location>
</feature>
<evidence type="ECO:0000313" key="2">
    <source>
        <dbReference type="EMBL" id="CAB76283.1"/>
    </source>
</evidence>
<gene>
    <name evidence="2" type="ordered locus">SCO7382</name>
    <name evidence="2" type="ORF">SC10G8.09c</name>
</gene>
<keyword evidence="3" id="KW-1185">Reference proteome</keyword>
<dbReference type="Proteomes" id="UP000001973">
    <property type="component" value="Chromosome"/>
</dbReference>
<reference evidence="2 3" key="1">
    <citation type="journal article" date="1996" name="Mol. Microbiol.">
        <title>A set of ordered cosmids and a detailed genetic and physical map for the 8 Mb Streptomyces coelicolor A3(2) chromosome.</title>
        <authorList>
            <person name="Redenbach M."/>
            <person name="Kieser H.M."/>
            <person name="Denapaite D."/>
            <person name="Eichner A."/>
            <person name="Cullum J."/>
            <person name="Kinashi H."/>
            <person name="Hopwood D.A."/>
        </authorList>
    </citation>
    <scope>NUCLEOTIDE SEQUENCE [LARGE SCALE GENOMIC DNA]</scope>
    <source>
        <strain evidence="3">ATCC BAA-471 / A3(2) / M145</strain>
    </source>
</reference>
<proteinExistence type="predicted"/>
<dbReference type="HOGENOM" id="CLU_2248511_0_0_11"/>
<dbReference type="InParanoid" id="Q9L193"/>
<evidence type="ECO:0000256" key="1">
    <source>
        <dbReference type="SAM" id="MobiDB-lite"/>
    </source>
</evidence>
<dbReference type="KEGG" id="sco:SCO7382"/>
<organism evidence="2 3">
    <name type="scientific">Streptomyces coelicolor (strain ATCC BAA-471 / A3(2) / M145)</name>
    <dbReference type="NCBI Taxonomy" id="100226"/>
    <lineage>
        <taxon>Bacteria</taxon>
        <taxon>Bacillati</taxon>
        <taxon>Actinomycetota</taxon>
        <taxon>Actinomycetes</taxon>
        <taxon>Kitasatosporales</taxon>
        <taxon>Streptomycetaceae</taxon>
        <taxon>Streptomyces</taxon>
        <taxon>Streptomyces albidoflavus group</taxon>
    </lineage>
</organism>
<evidence type="ECO:0000313" key="3">
    <source>
        <dbReference type="Proteomes" id="UP000001973"/>
    </source>
</evidence>
<dbReference type="AlphaFoldDB" id="Q9L193"/>
<dbReference type="EMBL" id="AL939131">
    <property type="protein sequence ID" value="CAB76283.1"/>
    <property type="molecule type" value="Genomic_DNA"/>
</dbReference>
<name>Q9L193_STRCO</name>
<sequence>MPEQGVQHGCRDGAVAVDVRLLVEEAHGFRSPHGRRGPAEQPGARHGAGAVAHAVRQPDVPLDEQCRGAVHRRAVVSVHGGVDAPAPRTDTRAARGRSPGRGPP</sequence>
<reference evidence="2 3" key="2">
    <citation type="journal article" date="2002" name="Nature">
        <title>Complete genome sequence of the model actinomycete Streptomyces coelicolor A3(2).</title>
        <authorList>
            <person name="Bentley S.D."/>
            <person name="Chater K.F."/>
            <person name="Cerdeno-Tarraga A.M."/>
            <person name="Challis G.L."/>
            <person name="Thomson N.R."/>
            <person name="James K.D."/>
            <person name="Harris D.E."/>
            <person name="Quail M.A."/>
            <person name="Kieser H."/>
            <person name="Harper D."/>
            <person name="Bateman A."/>
            <person name="Brown S."/>
            <person name="Chandra G."/>
            <person name="Chen C.W."/>
            <person name="Collins M."/>
            <person name="Cronin A."/>
            <person name="Fraser A."/>
            <person name="Goble A."/>
            <person name="Hidalgo J."/>
            <person name="Hornsby T."/>
            <person name="Howarth S."/>
            <person name="Huang C.H."/>
            <person name="Kieser T."/>
            <person name="Larke L."/>
            <person name="Murphy L."/>
            <person name="Oliver K."/>
            <person name="O'Neil S."/>
            <person name="Rabbinowitsch E."/>
            <person name="Rajandream M.A."/>
            <person name="Rutherford K."/>
            <person name="Rutter S."/>
            <person name="Seeger K."/>
            <person name="Saunders D."/>
            <person name="Sharp S."/>
            <person name="Squares R."/>
            <person name="Squares S."/>
            <person name="Taylor K."/>
            <person name="Warren T."/>
            <person name="Wietzorrek A."/>
            <person name="Woodward J."/>
            <person name="Barrell B.G."/>
            <person name="Parkhill J."/>
            <person name="Hopwood D.A."/>
        </authorList>
    </citation>
    <scope>NUCLEOTIDE SEQUENCE [LARGE SCALE GENOMIC DNA]</scope>
    <source>
        <strain evidence="3">ATCC BAA-471 / A3(2) / M145</strain>
    </source>
</reference>
<accession>Q9L193</accession>
<protein>
    <submittedName>
        <fullName evidence="2">Uncharacterized protein</fullName>
    </submittedName>
</protein>
<dbReference type="PaxDb" id="100226-SCO7382"/>
<feature type="region of interest" description="Disordered" evidence="1">
    <location>
        <begin position="77"/>
        <end position="104"/>
    </location>
</feature>
<dbReference type="EMBL" id="AL645882">
    <property type="protein sequence ID" value="CAB76283.1"/>
    <property type="molecule type" value="Genomic_DNA"/>
</dbReference>